<dbReference type="PROSITE" id="PS00674">
    <property type="entry name" value="AAA"/>
    <property type="match status" value="1"/>
</dbReference>
<dbReference type="Pfam" id="PF01434">
    <property type="entry name" value="Peptidase_M41"/>
    <property type="match status" value="1"/>
</dbReference>
<dbReference type="OrthoDB" id="9809379at2"/>
<dbReference type="InterPro" id="IPR005936">
    <property type="entry name" value="FtsH"/>
</dbReference>
<feature type="domain" description="AAA+ ATPase" evidence="18">
    <location>
        <begin position="195"/>
        <end position="334"/>
    </location>
</feature>
<evidence type="ECO:0000256" key="3">
    <source>
        <dbReference type="ARBA" id="ARBA00022475"/>
    </source>
</evidence>
<dbReference type="AlphaFoldDB" id="A0A1M6N0M3"/>
<feature type="transmembrane region" description="Helical" evidence="15">
    <location>
        <begin position="109"/>
        <end position="130"/>
    </location>
</feature>
<keyword evidence="3 15" id="KW-1003">Cell membrane</keyword>
<evidence type="ECO:0000256" key="8">
    <source>
        <dbReference type="ARBA" id="ARBA00022801"/>
    </source>
</evidence>
<evidence type="ECO:0000256" key="12">
    <source>
        <dbReference type="ARBA" id="ARBA00023049"/>
    </source>
</evidence>
<dbReference type="Pfam" id="PF06480">
    <property type="entry name" value="FtsH_ext"/>
    <property type="match status" value="1"/>
</dbReference>
<dbReference type="PANTHER" id="PTHR23076">
    <property type="entry name" value="METALLOPROTEASE M41 FTSH"/>
    <property type="match status" value="1"/>
</dbReference>
<dbReference type="Gene3D" id="1.10.8.60">
    <property type="match status" value="1"/>
</dbReference>
<dbReference type="InterPro" id="IPR041569">
    <property type="entry name" value="AAA_lid_3"/>
</dbReference>
<dbReference type="GO" id="GO:0008270">
    <property type="term" value="F:zinc ion binding"/>
    <property type="evidence" value="ECO:0007669"/>
    <property type="project" value="UniProtKB-UniRule"/>
</dbReference>
<dbReference type="EMBL" id="FRAG01000014">
    <property type="protein sequence ID" value="SHJ89152.1"/>
    <property type="molecule type" value="Genomic_DNA"/>
</dbReference>
<dbReference type="Pfam" id="PF17862">
    <property type="entry name" value="AAA_lid_3"/>
    <property type="match status" value="1"/>
</dbReference>
<evidence type="ECO:0000259" key="18">
    <source>
        <dbReference type="SMART" id="SM00382"/>
    </source>
</evidence>
<keyword evidence="12 15" id="KW-0482">Metalloprotease</keyword>
<dbReference type="GO" id="GO:0051301">
    <property type="term" value="P:cell division"/>
    <property type="evidence" value="ECO:0007669"/>
    <property type="project" value="UniProtKB-KW"/>
</dbReference>
<dbReference type="InterPro" id="IPR037219">
    <property type="entry name" value="Peptidase_M41-like"/>
</dbReference>
<evidence type="ECO:0000313" key="20">
    <source>
        <dbReference type="Proteomes" id="UP000184465"/>
    </source>
</evidence>
<reference evidence="20" key="1">
    <citation type="submission" date="2016-11" db="EMBL/GenBank/DDBJ databases">
        <authorList>
            <person name="Varghese N."/>
            <person name="Submissions S."/>
        </authorList>
    </citation>
    <scope>NUCLEOTIDE SEQUENCE [LARGE SCALE GENOMIC DNA]</scope>
    <source>
        <strain evidence="20">DSM 15212 / CIP 107654 / DViRD3</strain>
    </source>
</reference>
<comment type="subunit">
    <text evidence="15">Homohexamer.</text>
</comment>
<keyword evidence="6 15" id="KW-0479">Metal-binding</keyword>
<comment type="similarity">
    <text evidence="14 15">In the central section; belongs to the AAA ATPase family.</text>
</comment>
<dbReference type="Gene3D" id="3.40.50.300">
    <property type="entry name" value="P-loop containing nucleotide triphosphate hydrolases"/>
    <property type="match status" value="1"/>
</dbReference>
<evidence type="ECO:0000256" key="15">
    <source>
        <dbReference type="HAMAP-Rule" id="MF_01458"/>
    </source>
</evidence>
<feature type="active site" evidence="15">
    <location>
        <position position="426"/>
    </location>
</feature>
<dbReference type="InterPro" id="IPR011546">
    <property type="entry name" value="Pept_M41_FtsH_extracell"/>
</dbReference>
<evidence type="ECO:0000256" key="7">
    <source>
        <dbReference type="ARBA" id="ARBA00022741"/>
    </source>
</evidence>
<comment type="similarity">
    <text evidence="2 15">In the C-terminal section; belongs to the peptidase M41 family.</text>
</comment>
<comment type="function">
    <text evidence="15">Acts as a processive, ATP-dependent zinc metallopeptidase for both cytoplasmic and membrane proteins. Plays a role in the quality control of integral membrane proteins.</text>
</comment>
<evidence type="ECO:0000256" key="14">
    <source>
        <dbReference type="ARBA" id="ARBA00061570"/>
    </source>
</evidence>
<feature type="transmembrane region" description="Helical" evidence="15">
    <location>
        <begin position="7"/>
        <end position="26"/>
    </location>
</feature>
<dbReference type="FunFam" id="3.40.50.300:FF:000001">
    <property type="entry name" value="ATP-dependent zinc metalloprotease FtsH"/>
    <property type="match status" value="1"/>
</dbReference>
<dbReference type="InterPro" id="IPR003593">
    <property type="entry name" value="AAA+_ATPase"/>
</dbReference>
<keyword evidence="4 15" id="KW-0645">Protease</keyword>
<dbReference type="GO" id="GO:0005524">
    <property type="term" value="F:ATP binding"/>
    <property type="evidence" value="ECO:0007669"/>
    <property type="project" value="UniProtKB-UniRule"/>
</dbReference>
<dbReference type="RefSeq" id="WP_084111832.1">
    <property type="nucleotide sequence ID" value="NZ_FRAG01000014.1"/>
</dbReference>
<dbReference type="SUPFAM" id="SSF140990">
    <property type="entry name" value="FtsH protease domain-like"/>
    <property type="match status" value="1"/>
</dbReference>
<dbReference type="HAMAP" id="MF_01458">
    <property type="entry name" value="FtsH"/>
    <property type="match status" value="1"/>
</dbReference>
<evidence type="ECO:0000256" key="17">
    <source>
        <dbReference type="SAM" id="MobiDB-lite"/>
    </source>
</evidence>
<dbReference type="EC" id="3.4.24.-" evidence="15"/>
<evidence type="ECO:0000256" key="9">
    <source>
        <dbReference type="ARBA" id="ARBA00022833"/>
    </source>
</evidence>
<dbReference type="GO" id="GO:0005886">
    <property type="term" value="C:plasma membrane"/>
    <property type="evidence" value="ECO:0007669"/>
    <property type="project" value="UniProtKB-SubCell"/>
</dbReference>
<keyword evidence="19" id="KW-0131">Cell cycle</keyword>
<keyword evidence="8 15" id="KW-0378">Hydrolase</keyword>
<dbReference type="Proteomes" id="UP000184465">
    <property type="component" value="Unassembled WGS sequence"/>
</dbReference>
<comment type="cofactor">
    <cofactor evidence="15">
        <name>Zn(2+)</name>
        <dbReference type="ChEBI" id="CHEBI:29105"/>
    </cofactor>
    <text evidence="15">Binds 1 zinc ion per subunit.</text>
</comment>
<feature type="binding site" evidence="15">
    <location>
        <position position="429"/>
    </location>
    <ligand>
        <name>Zn(2+)</name>
        <dbReference type="ChEBI" id="CHEBI:29105"/>
        <note>catalytic</note>
    </ligand>
</feature>
<dbReference type="InterPro" id="IPR027417">
    <property type="entry name" value="P-loop_NTPase"/>
</dbReference>
<dbReference type="GO" id="GO:0004222">
    <property type="term" value="F:metalloendopeptidase activity"/>
    <property type="evidence" value="ECO:0007669"/>
    <property type="project" value="InterPro"/>
</dbReference>
<keyword evidence="20" id="KW-1185">Reference proteome</keyword>
<organism evidence="19 20">
    <name type="scientific">Paramaledivibacter caminithermalis (strain DSM 15212 / CIP 107654 / DViRD3)</name>
    <name type="common">Clostridium caminithermale</name>
    <dbReference type="NCBI Taxonomy" id="1121301"/>
    <lineage>
        <taxon>Bacteria</taxon>
        <taxon>Bacillati</taxon>
        <taxon>Bacillota</taxon>
        <taxon>Clostridia</taxon>
        <taxon>Peptostreptococcales</taxon>
        <taxon>Caminicellaceae</taxon>
        <taxon>Paramaledivibacter</taxon>
    </lineage>
</organism>
<keyword evidence="13 15" id="KW-0472">Membrane</keyword>
<feature type="binding site" evidence="15">
    <location>
        <begin position="203"/>
        <end position="210"/>
    </location>
    <ligand>
        <name>ATP</name>
        <dbReference type="ChEBI" id="CHEBI:30616"/>
    </ligand>
</feature>
<comment type="subcellular location">
    <subcellularLocation>
        <location evidence="15">Cell membrane</location>
        <topology evidence="15">Multi-pass membrane protein</topology>
        <orientation evidence="15">Cytoplasmic side</orientation>
    </subcellularLocation>
    <subcellularLocation>
        <location evidence="1">Membrane</location>
    </subcellularLocation>
</comment>
<evidence type="ECO:0000256" key="13">
    <source>
        <dbReference type="ARBA" id="ARBA00023136"/>
    </source>
</evidence>
<keyword evidence="19" id="KW-0132">Cell division</keyword>
<dbReference type="NCBIfam" id="TIGR01241">
    <property type="entry name" value="FtsH_fam"/>
    <property type="match status" value="1"/>
</dbReference>
<feature type="binding site" evidence="15">
    <location>
        <position position="425"/>
    </location>
    <ligand>
        <name>Zn(2+)</name>
        <dbReference type="ChEBI" id="CHEBI:29105"/>
        <note>catalytic</note>
    </ligand>
</feature>
<dbReference type="InterPro" id="IPR003960">
    <property type="entry name" value="ATPase_AAA_CS"/>
</dbReference>
<dbReference type="SMART" id="SM00382">
    <property type="entry name" value="AAA"/>
    <property type="match status" value="1"/>
</dbReference>
<dbReference type="GO" id="GO:0004176">
    <property type="term" value="F:ATP-dependent peptidase activity"/>
    <property type="evidence" value="ECO:0007669"/>
    <property type="project" value="InterPro"/>
</dbReference>
<dbReference type="CDD" id="cd19501">
    <property type="entry name" value="RecA-like_FtsH"/>
    <property type="match status" value="1"/>
</dbReference>
<evidence type="ECO:0000256" key="2">
    <source>
        <dbReference type="ARBA" id="ARBA00010044"/>
    </source>
</evidence>
<keyword evidence="11 15" id="KW-1133">Transmembrane helix</keyword>
<evidence type="ECO:0000256" key="11">
    <source>
        <dbReference type="ARBA" id="ARBA00022989"/>
    </source>
</evidence>
<dbReference type="FunFam" id="1.20.58.760:FF:000001">
    <property type="entry name" value="ATP-dependent zinc metalloprotease FtsH"/>
    <property type="match status" value="1"/>
</dbReference>
<dbReference type="GO" id="GO:0016887">
    <property type="term" value="F:ATP hydrolysis activity"/>
    <property type="evidence" value="ECO:0007669"/>
    <property type="project" value="UniProtKB-UniRule"/>
</dbReference>
<dbReference type="GO" id="GO:0030163">
    <property type="term" value="P:protein catabolic process"/>
    <property type="evidence" value="ECO:0007669"/>
    <property type="project" value="UniProtKB-UniRule"/>
</dbReference>
<evidence type="ECO:0000256" key="1">
    <source>
        <dbReference type="ARBA" id="ARBA00004370"/>
    </source>
</evidence>
<protein>
    <recommendedName>
        <fullName evidence="15">ATP-dependent zinc metalloprotease FtsH</fullName>
        <ecNumber evidence="15">3.4.24.-</ecNumber>
    </recommendedName>
</protein>
<keyword evidence="5 15" id="KW-0812">Transmembrane</keyword>
<proteinExistence type="inferred from homology"/>
<keyword evidence="10 15" id="KW-0067">ATP-binding</keyword>
<name>A0A1M6N0M3_PARC5</name>
<gene>
    <name evidence="15" type="primary">ftsH</name>
    <name evidence="19" type="ORF">SAMN02745912_01505</name>
</gene>
<dbReference type="InterPro" id="IPR003959">
    <property type="entry name" value="ATPase_AAA_core"/>
</dbReference>
<dbReference type="Gene3D" id="1.20.58.760">
    <property type="entry name" value="Peptidase M41"/>
    <property type="match status" value="1"/>
</dbReference>
<keyword evidence="7 15" id="KW-0547">Nucleotide-binding</keyword>
<comment type="similarity">
    <text evidence="16">Belongs to the AAA ATPase family.</text>
</comment>
<dbReference type="SUPFAM" id="SSF52540">
    <property type="entry name" value="P-loop containing nucleoside triphosphate hydrolases"/>
    <property type="match status" value="1"/>
</dbReference>
<evidence type="ECO:0000256" key="5">
    <source>
        <dbReference type="ARBA" id="ARBA00022692"/>
    </source>
</evidence>
<dbReference type="Pfam" id="PF00004">
    <property type="entry name" value="AAA"/>
    <property type="match status" value="1"/>
</dbReference>
<feature type="compositionally biased region" description="Acidic residues" evidence="17">
    <location>
        <begin position="618"/>
        <end position="629"/>
    </location>
</feature>
<feature type="binding site" evidence="15">
    <location>
        <position position="501"/>
    </location>
    <ligand>
        <name>Zn(2+)</name>
        <dbReference type="ChEBI" id="CHEBI:29105"/>
        <note>catalytic</note>
    </ligand>
</feature>
<feature type="region of interest" description="Disordered" evidence="17">
    <location>
        <begin position="608"/>
        <end position="629"/>
    </location>
</feature>
<evidence type="ECO:0000256" key="16">
    <source>
        <dbReference type="RuleBase" id="RU003651"/>
    </source>
</evidence>
<dbReference type="GO" id="GO:0006508">
    <property type="term" value="P:proteolysis"/>
    <property type="evidence" value="ECO:0007669"/>
    <property type="project" value="UniProtKB-KW"/>
</dbReference>
<dbReference type="FunFam" id="1.10.8.60:FF:000001">
    <property type="entry name" value="ATP-dependent zinc metalloprotease FtsH"/>
    <property type="match status" value="1"/>
</dbReference>
<sequence>MRKFFRGASFYILIFIIILMIVQFYTKQPEQVKELSFSELTINLENNNVKEMHLINNRVEGVLRGEKKEKFKSYIPMVMNTDTFNENYIFPAIKKGLNVTGEPPAGTPWFIDILPSVFMVLIFVVFWFVFMQQSQGGGSRVMSFGKSRAKLHKEDNKKKVTFKEVAGLEEEKEELKEIVDFLKNPRKYIELGARIPKGVLMVGPPGTGKTYLSRAVAGEAGVPFFSISGSDFVEMFVGVGASRVRDLFEQAKKNSPCIVFIDEIDAVGRKRGAGLGGGHDEREQTLNQLLVEMDGFGINEGIIIIAATNRPDILDPALLRPGRFDRQVVVGIPDIKGREAILEVHSKNKPLADDVNLKVLARRTPGFTPADLENLLNEAALLSARKNNKKIHMDTLEEAITKVIAGPEKRSRVISEKDRKLTAYHEAGHAVVARLLPNTDPVHQVTIIPRGRAGGFTMILPKEDKYYMTKIEMEESIVHLLGGRVAEQLVLHDISTGAQNDLQRATEIARGMVTKYGMSKNLGPMTYGSGEEVFLGRDFTSKKDYSEEVAAQIDKETRDIIDRGYERAEKLLSENIDKLHEIAKALLTVETLNADEFELVFSEGLAALPETKKTKTEENDDKDENQGDF</sequence>
<dbReference type="PANTHER" id="PTHR23076:SF113">
    <property type="entry name" value="ATP-DEPENDENT ZINC METALLOPROTEASE FTSH 1, CHLOROPLASTIC-RELATED"/>
    <property type="match status" value="1"/>
</dbReference>
<dbReference type="STRING" id="1121301.SAMN02745912_01505"/>
<evidence type="ECO:0000313" key="19">
    <source>
        <dbReference type="EMBL" id="SHJ89152.1"/>
    </source>
</evidence>
<evidence type="ECO:0000256" key="10">
    <source>
        <dbReference type="ARBA" id="ARBA00022840"/>
    </source>
</evidence>
<keyword evidence="9 15" id="KW-0862">Zinc</keyword>
<evidence type="ECO:0000256" key="6">
    <source>
        <dbReference type="ARBA" id="ARBA00022723"/>
    </source>
</evidence>
<dbReference type="InterPro" id="IPR000642">
    <property type="entry name" value="Peptidase_M41"/>
</dbReference>
<accession>A0A1M6N0M3</accession>
<evidence type="ECO:0000256" key="4">
    <source>
        <dbReference type="ARBA" id="ARBA00022670"/>
    </source>
</evidence>